<protein>
    <recommendedName>
        <fullName evidence="3">DUF1963 domain-containing protein</fullName>
    </recommendedName>
</protein>
<sequence>MSDEWRARLTPAFEALLGAPLSDHPQDATYATFAWGNFLGETGLDRLPAWLDPAALRGDTVLVHQHLAMNDEGPLRVDAAGSLFDIPSADGLLEGSDLKDLQLPPAEDWRVAYVRLASDGTLFDAMRVATQVGDGPEDLFEFEFDADEEWEAALAEAGVDDELLAHLRWCCADGTAGMVFNGTGPFKVPRGTVVASWSDEAGFQWDMAVVRL</sequence>
<reference evidence="2" key="1">
    <citation type="journal article" date="2019" name="Int. J. Syst. Evol. Microbiol.">
        <title>The Global Catalogue of Microorganisms (GCM) 10K type strain sequencing project: providing services to taxonomists for standard genome sequencing and annotation.</title>
        <authorList>
            <consortium name="The Broad Institute Genomics Platform"/>
            <consortium name="The Broad Institute Genome Sequencing Center for Infectious Disease"/>
            <person name="Wu L."/>
            <person name="Ma J."/>
        </authorList>
    </citation>
    <scope>NUCLEOTIDE SEQUENCE [LARGE SCALE GENOMIC DNA]</scope>
    <source>
        <strain evidence="2">JCM 15933</strain>
    </source>
</reference>
<evidence type="ECO:0000313" key="2">
    <source>
        <dbReference type="Proteomes" id="UP001501470"/>
    </source>
</evidence>
<keyword evidence="2" id="KW-1185">Reference proteome</keyword>
<dbReference type="RefSeq" id="WP_344510621.1">
    <property type="nucleotide sequence ID" value="NZ_BAAAQD010000025.1"/>
</dbReference>
<accession>A0ABP4N615</accession>
<dbReference type="Proteomes" id="UP001501470">
    <property type="component" value="Unassembled WGS sequence"/>
</dbReference>
<proteinExistence type="predicted"/>
<evidence type="ECO:0000313" key="1">
    <source>
        <dbReference type="EMBL" id="GAA1556062.1"/>
    </source>
</evidence>
<evidence type="ECO:0008006" key="3">
    <source>
        <dbReference type="Google" id="ProtNLM"/>
    </source>
</evidence>
<organism evidence="1 2">
    <name type="scientific">Dactylosporangium maewongense</name>
    <dbReference type="NCBI Taxonomy" id="634393"/>
    <lineage>
        <taxon>Bacteria</taxon>
        <taxon>Bacillati</taxon>
        <taxon>Actinomycetota</taxon>
        <taxon>Actinomycetes</taxon>
        <taxon>Micromonosporales</taxon>
        <taxon>Micromonosporaceae</taxon>
        <taxon>Dactylosporangium</taxon>
    </lineage>
</organism>
<gene>
    <name evidence="1" type="ORF">GCM10009827_091100</name>
</gene>
<comment type="caution">
    <text evidence="1">The sequence shown here is derived from an EMBL/GenBank/DDBJ whole genome shotgun (WGS) entry which is preliminary data.</text>
</comment>
<name>A0ABP4N615_9ACTN</name>
<dbReference type="EMBL" id="BAAAQD010000025">
    <property type="protein sequence ID" value="GAA1556062.1"/>
    <property type="molecule type" value="Genomic_DNA"/>
</dbReference>